<dbReference type="Proteomes" id="UP000177798">
    <property type="component" value="Chromosome 7"/>
</dbReference>
<feature type="compositionally biased region" description="Low complexity" evidence="1">
    <location>
        <begin position="35"/>
        <end position="47"/>
    </location>
</feature>
<feature type="compositionally biased region" description="Acidic residues" evidence="1">
    <location>
        <begin position="20"/>
        <end position="29"/>
    </location>
</feature>
<gene>
    <name evidence="2" type="ORF">sscle_07g057430</name>
</gene>
<dbReference type="AlphaFoldDB" id="A0A1D9Q8S2"/>
<feature type="compositionally biased region" description="Low complexity" evidence="1">
    <location>
        <begin position="107"/>
        <end position="116"/>
    </location>
</feature>
<proteinExistence type="predicted"/>
<protein>
    <submittedName>
        <fullName evidence="2">Uncharacterized protein</fullName>
    </submittedName>
</protein>
<feature type="compositionally biased region" description="Basic and acidic residues" evidence="1">
    <location>
        <begin position="7"/>
        <end position="19"/>
    </location>
</feature>
<dbReference type="OMA" id="TYYRFSH"/>
<organism evidence="2 3">
    <name type="scientific">Sclerotinia sclerotiorum (strain ATCC 18683 / 1980 / Ss-1)</name>
    <name type="common">White mold</name>
    <name type="synonym">Whetzelinia sclerotiorum</name>
    <dbReference type="NCBI Taxonomy" id="665079"/>
    <lineage>
        <taxon>Eukaryota</taxon>
        <taxon>Fungi</taxon>
        <taxon>Dikarya</taxon>
        <taxon>Ascomycota</taxon>
        <taxon>Pezizomycotina</taxon>
        <taxon>Leotiomycetes</taxon>
        <taxon>Helotiales</taxon>
        <taxon>Sclerotiniaceae</taxon>
        <taxon>Sclerotinia</taxon>
    </lineage>
</organism>
<dbReference type="EMBL" id="CP017820">
    <property type="protein sequence ID" value="APA10973.1"/>
    <property type="molecule type" value="Genomic_DNA"/>
</dbReference>
<evidence type="ECO:0000256" key="1">
    <source>
        <dbReference type="SAM" id="MobiDB-lite"/>
    </source>
</evidence>
<sequence>MPRQGQKKGDWDGAYKPGKDEEDIADMDIDEAKPTKATIKPAKVTKPFQKGLSKQQTQKGSLKSTPKGTPKGTPRSTPNLPAAGAYKKPSVPPTAGIYKKPSPPPNTSTAAPSSTTIKIPSPSDPYFCCHRPLPLPSSFPSALENFYSFLVKSLTTKFHPPPLESIPPSTTYYRFSHLNLTTYTEMHRFFLSLDPRNETEGSFVEGSEENVLGKAGALYALDEDGNGDRKQDVMILSRNGRCENHMKEGFWYVLMRVEQVVEVKENVGIGLADGLGDGALDGVVGVKRNVGIGLGDGVVDGVANEVVNEVVERVVDGEELDHEIDLDLYT</sequence>
<reference evidence="3" key="1">
    <citation type="journal article" date="2017" name="Genome Biol. Evol.">
        <title>The complete genome sequence of the phytopathogenic fungus Sclerotinia sclerotiorum reveals insights into the genome architecture of broad host range pathogens.</title>
        <authorList>
            <person name="Derbyshire M."/>
            <person name="Denton-Giles M."/>
            <person name="Hegedus D."/>
            <person name="Seifbarghy S."/>
            <person name="Rollins J."/>
            <person name="van Kan J."/>
            <person name="Seidl M.F."/>
            <person name="Faino L."/>
            <person name="Mbengue M."/>
            <person name="Navaud O."/>
            <person name="Raffaele S."/>
            <person name="Hammond-Kosack K."/>
            <person name="Heard S."/>
            <person name="Oliver R."/>
        </authorList>
    </citation>
    <scope>NUCLEOTIDE SEQUENCE [LARGE SCALE GENOMIC DNA]</scope>
    <source>
        <strain evidence="3">ATCC 18683 / 1980 / Ss-1</strain>
    </source>
</reference>
<accession>A0A1D9Q8S2</accession>
<dbReference type="RefSeq" id="XP_001595242.1">
    <property type="nucleotide sequence ID" value="XM_001595192.1"/>
</dbReference>
<feature type="region of interest" description="Disordered" evidence="1">
    <location>
        <begin position="1"/>
        <end position="116"/>
    </location>
</feature>
<feature type="compositionally biased region" description="Polar residues" evidence="1">
    <location>
        <begin position="52"/>
        <end position="67"/>
    </location>
</feature>
<evidence type="ECO:0000313" key="3">
    <source>
        <dbReference type="Proteomes" id="UP000177798"/>
    </source>
</evidence>
<name>A0A1D9Q8S2_SCLS1</name>
<dbReference type="OrthoDB" id="3522518at2759"/>
<dbReference type="VEuPathDB" id="FungiDB:sscle_07g057430"/>
<evidence type="ECO:0000313" key="2">
    <source>
        <dbReference type="EMBL" id="APA10973.1"/>
    </source>
</evidence>
<dbReference type="KEGG" id="ssl:SS1G_03331"/>